<sequence length="178" mass="19874">MKNGNKVTGFILVLALILFGFGLPQKLKKKVDKEVEKVFGTNDLSMTSIEVPNSINAQLPAKITSDNFFKLLEGDRIVGYIFVDNAPSKTATFDYLVVFNDQLSVVHSKILVYREEYGGEIGSKRWLQQFMGKTGRDRVDYETNIDGISGATISVRSMTNSMDNLLQTVGILQEKNIL</sequence>
<dbReference type="Pfam" id="PF04205">
    <property type="entry name" value="FMN_bind"/>
    <property type="match status" value="1"/>
</dbReference>
<dbReference type="Proteomes" id="UP000267585">
    <property type="component" value="Unassembled WGS sequence"/>
</dbReference>
<keyword evidence="3" id="KW-1185">Reference proteome</keyword>
<proteinExistence type="predicted"/>
<name>A0A430K295_9FLAO</name>
<protein>
    <submittedName>
        <fullName evidence="2">FMN-binding protein</fullName>
    </submittedName>
</protein>
<dbReference type="EMBL" id="RQPJ01000006">
    <property type="protein sequence ID" value="RTE53210.1"/>
    <property type="molecule type" value="Genomic_DNA"/>
</dbReference>
<dbReference type="AlphaFoldDB" id="A0A430K295"/>
<evidence type="ECO:0000313" key="2">
    <source>
        <dbReference type="EMBL" id="RTE53210.1"/>
    </source>
</evidence>
<comment type="caution">
    <text evidence="2">The sequence shown here is derived from an EMBL/GenBank/DDBJ whole genome shotgun (WGS) entry which is preliminary data.</text>
</comment>
<dbReference type="GO" id="GO:0010181">
    <property type="term" value="F:FMN binding"/>
    <property type="evidence" value="ECO:0007669"/>
    <property type="project" value="InterPro"/>
</dbReference>
<dbReference type="RefSeq" id="WP_126162646.1">
    <property type="nucleotide sequence ID" value="NZ_RQPJ01000006.1"/>
</dbReference>
<feature type="domain" description="FMN-binding" evidence="1">
    <location>
        <begin position="88"/>
        <end position="169"/>
    </location>
</feature>
<dbReference type="SMART" id="SM00900">
    <property type="entry name" value="FMN_bind"/>
    <property type="match status" value="1"/>
</dbReference>
<gene>
    <name evidence="2" type="ORF">EHW67_12060</name>
</gene>
<dbReference type="InterPro" id="IPR007329">
    <property type="entry name" value="FMN-bd"/>
</dbReference>
<organism evidence="2 3">
    <name type="scientific">Arenibacter aquaticus</name>
    <dbReference type="NCBI Taxonomy" id="2489054"/>
    <lineage>
        <taxon>Bacteria</taxon>
        <taxon>Pseudomonadati</taxon>
        <taxon>Bacteroidota</taxon>
        <taxon>Flavobacteriia</taxon>
        <taxon>Flavobacteriales</taxon>
        <taxon>Flavobacteriaceae</taxon>
        <taxon>Arenibacter</taxon>
    </lineage>
</organism>
<dbReference type="OrthoDB" id="9778782at2"/>
<reference evidence="2 3" key="1">
    <citation type="submission" date="2018-11" db="EMBL/GenBank/DDBJ databases">
        <title>Arenibacter aquaticus sp.nov., a marine bacterium isolated from surface seawater in the South China Sea.</title>
        <authorList>
            <person name="Guo J."/>
            <person name="Sun J."/>
        </authorList>
    </citation>
    <scope>NUCLEOTIDE SEQUENCE [LARGE SCALE GENOMIC DNA]</scope>
    <source>
        <strain evidence="2 3">GUO666</strain>
    </source>
</reference>
<evidence type="ECO:0000259" key="1">
    <source>
        <dbReference type="SMART" id="SM00900"/>
    </source>
</evidence>
<evidence type="ECO:0000313" key="3">
    <source>
        <dbReference type="Proteomes" id="UP000267585"/>
    </source>
</evidence>
<accession>A0A430K295</accession>
<dbReference type="GO" id="GO:0016020">
    <property type="term" value="C:membrane"/>
    <property type="evidence" value="ECO:0007669"/>
    <property type="project" value="InterPro"/>
</dbReference>